<reference evidence="1 2" key="1">
    <citation type="submission" date="2013-05" db="EMBL/GenBank/DDBJ databases">
        <title>Genome assembly of Chondromyces apiculatus DSM 436.</title>
        <authorList>
            <person name="Sharma G."/>
            <person name="Khatri I."/>
            <person name="Kaur C."/>
            <person name="Mayilraj S."/>
            <person name="Subramanian S."/>
        </authorList>
    </citation>
    <scope>NUCLEOTIDE SEQUENCE [LARGE SCALE GENOMIC DNA]</scope>
    <source>
        <strain evidence="1 2">DSM 436</strain>
    </source>
</reference>
<evidence type="ECO:0000313" key="2">
    <source>
        <dbReference type="Proteomes" id="UP000019678"/>
    </source>
</evidence>
<comment type="caution">
    <text evidence="1">The sequence shown here is derived from an EMBL/GenBank/DDBJ whole genome shotgun (WGS) entry which is preliminary data.</text>
</comment>
<dbReference type="Proteomes" id="UP000019678">
    <property type="component" value="Unassembled WGS sequence"/>
</dbReference>
<accession>A0A017THI3</accession>
<dbReference type="InterPro" id="IPR046037">
    <property type="entry name" value="DUF5995"/>
</dbReference>
<sequence length="450" mass="50356">MRDNETYYFDFGHGKWIGTFDFEITGLTDLVRSGASLPDMVWATALHAACKIGKATINSAITGYPGSTLARSHAAIHLETLVLLPALRIYTLRGAYQLDPNGRDVQVDMIEAYGPLSMLFQRRTPATAVVTEGGRRAEYTLTMFGTPWKGVYAIDRPAGDQVDVAYASTWGKLTYQANRMGPPRPPSEDSVSGPVLELRQGAERLSSHTRQLRARRDLRAAFTEVYADTLFALSQVVERGLLRASVPTHPARRIRDAAWIARLSNLFLERYLSALDAHDQHRHVPRPWALVFDALERRTMTELDAVALSMFVHLTSDLPHALAAVRSEETDGPERALEDFELLNDVLASFIDDMQQAMSDRHGVLYGWLSLLGGGAADMVLGHQVRVLRTAAWYTSERLMARDPAIRADAEDRIVRDLERFMSALLDPRPWALRVAAHLARSALARRRLW</sequence>
<dbReference type="RefSeq" id="WP_044234904.1">
    <property type="nucleotide sequence ID" value="NZ_ASRX01000002.1"/>
</dbReference>
<dbReference type="Pfam" id="PF19458">
    <property type="entry name" value="DUF5995"/>
    <property type="match status" value="1"/>
</dbReference>
<organism evidence="1 2">
    <name type="scientific">Chondromyces apiculatus DSM 436</name>
    <dbReference type="NCBI Taxonomy" id="1192034"/>
    <lineage>
        <taxon>Bacteria</taxon>
        <taxon>Pseudomonadati</taxon>
        <taxon>Myxococcota</taxon>
        <taxon>Polyangia</taxon>
        <taxon>Polyangiales</taxon>
        <taxon>Polyangiaceae</taxon>
        <taxon>Chondromyces</taxon>
    </lineage>
</organism>
<dbReference type="AlphaFoldDB" id="A0A017THI3"/>
<proteinExistence type="predicted"/>
<keyword evidence="2" id="KW-1185">Reference proteome</keyword>
<dbReference type="OrthoDB" id="583431at2"/>
<protein>
    <submittedName>
        <fullName evidence="1">Uncharacterized protein</fullName>
    </submittedName>
</protein>
<dbReference type="STRING" id="1192034.CAP_2570"/>
<name>A0A017THI3_9BACT</name>
<dbReference type="EMBL" id="ASRX01000002">
    <property type="protein sequence ID" value="EYF08709.1"/>
    <property type="molecule type" value="Genomic_DNA"/>
</dbReference>
<gene>
    <name evidence="1" type="ORF">CAP_2570</name>
</gene>
<evidence type="ECO:0000313" key="1">
    <source>
        <dbReference type="EMBL" id="EYF08709.1"/>
    </source>
</evidence>